<name>A0ABU1WLE7_9BURK</name>
<gene>
    <name evidence="1" type="ORF">J2W49_001702</name>
</gene>
<keyword evidence="2" id="KW-1185">Reference proteome</keyword>
<accession>A0ABU1WLE7</accession>
<dbReference type="Proteomes" id="UP001265700">
    <property type="component" value="Unassembled WGS sequence"/>
</dbReference>
<proteinExistence type="predicted"/>
<dbReference type="EMBL" id="JAVDWU010000003">
    <property type="protein sequence ID" value="MDR7149747.1"/>
    <property type="molecule type" value="Genomic_DNA"/>
</dbReference>
<protein>
    <submittedName>
        <fullName evidence="1">Uncharacterized protein</fullName>
    </submittedName>
</protein>
<evidence type="ECO:0000313" key="2">
    <source>
        <dbReference type="Proteomes" id="UP001265700"/>
    </source>
</evidence>
<organism evidence="1 2">
    <name type="scientific">Hydrogenophaga palleronii</name>
    <dbReference type="NCBI Taxonomy" id="65655"/>
    <lineage>
        <taxon>Bacteria</taxon>
        <taxon>Pseudomonadati</taxon>
        <taxon>Pseudomonadota</taxon>
        <taxon>Betaproteobacteria</taxon>
        <taxon>Burkholderiales</taxon>
        <taxon>Comamonadaceae</taxon>
        <taxon>Hydrogenophaga</taxon>
    </lineage>
</organism>
<reference evidence="1 2" key="1">
    <citation type="submission" date="2023-07" db="EMBL/GenBank/DDBJ databases">
        <title>Sorghum-associated microbial communities from plants grown in Nebraska, USA.</title>
        <authorList>
            <person name="Schachtman D."/>
        </authorList>
    </citation>
    <scope>NUCLEOTIDE SEQUENCE [LARGE SCALE GENOMIC DNA]</scope>
    <source>
        <strain evidence="1 2">4249</strain>
    </source>
</reference>
<sequence>MSEAIDLIAASFAKTETGQQEIQKRSLGLAPLVRRLLVLVDGQRTGKDLAVFVAGNEVEPILQELVDKGCVEAKAAPAPVAPPPAAQEAPSANNGLAVLPDAATRSPAENDMARNFMVNTVNTIFGQHSRLTLIETISRSKTTDELRMAYLSWLQAMEGDRTGKKRLPDLQEKLFKVL</sequence>
<dbReference type="RefSeq" id="WP_310314302.1">
    <property type="nucleotide sequence ID" value="NZ_JAVDWU010000003.1"/>
</dbReference>
<evidence type="ECO:0000313" key="1">
    <source>
        <dbReference type="EMBL" id="MDR7149747.1"/>
    </source>
</evidence>
<comment type="caution">
    <text evidence="1">The sequence shown here is derived from an EMBL/GenBank/DDBJ whole genome shotgun (WGS) entry which is preliminary data.</text>
</comment>